<dbReference type="InterPro" id="IPR003446">
    <property type="entry name" value="Plasmid_replication_init_RepA"/>
</dbReference>
<gene>
    <name evidence="2" type="ORF">APB76_18050</name>
</gene>
<evidence type="ECO:0000256" key="1">
    <source>
        <dbReference type="ARBA" id="ARBA00022705"/>
    </source>
</evidence>
<dbReference type="NCBIfam" id="NF040977">
    <property type="entry name" value="RepA_IncFII_LM"/>
    <property type="match status" value="1"/>
</dbReference>
<keyword evidence="1" id="KW-0235">DNA replication</keyword>
<evidence type="ECO:0000313" key="3">
    <source>
        <dbReference type="Proteomes" id="UP000078406"/>
    </source>
</evidence>
<dbReference type="Proteomes" id="UP000078406">
    <property type="component" value="Unassembled WGS sequence"/>
</dbReference>
<name>A0A177XW19_9VIBR</name>
<reference evidence="2 3" key="1">
    <citation type="journal article" date="2016" name="Syst. Appl. Microbiol.">
        <title>Vibrio bivalvicida sp. nov., a novel larval pathogen for bivalve molluscs reared in a hatchery.</title>
        <authorList>
            <person name="Dubert J."/>
            <person name="Romalde J.L."/>
            <person name="Prado S."/>
            <person name="Barja J.L."/>
        </authorList>
    </citation>
    <scope>NUCLEOTIDE SEQUENCE [LARGE SCALE GENOMIC DNA]</scope>
    <source>
        <strain evidence="2 3">605</strain>
    </source>
</reference>
<proteinExistence type="predicted"/>
<dbReference type="GO" id="GO:0006260">
    <property type="term" value="P:DNA replication"/>
    <property type="evidence" value="ECO:0007669"/>
    <property type="project" value="UniProtKB-KW"/>
</dbReference>
<dbReference type="RefSeq" id="WP_054963675.1">
    <property type="nucleotide sequence ID" value="NZ_LLEI02000055.1"/>
</dbReference>
<dbReference type="Pfam" id="PF02387">
    <property type="entry name" value="IncFII_repA"/>
    <property type="match status" value="1"/>
</dbReference>
<dbReference type="GO" id="GO:0006276">
    <property type="term" value="P:plasmid maintenance"/>
    <property type="evidence" value="ECO:0007669"/>
    <property type="project" value="InterPro"/>
</dbReference>
<organism evidence="2 3">
    <name type="scientific">Vibrio bivalvicida</name>
    <dbReference type="NCBI Taxonomy" id="1276888"/>
    <lineage>
        <taxon>Bacteria</taxon>
        <taxon>Pseudomonadati</taxon>
        <taxon>Pseudomonadota</taxon>
        <taxon>Gammaproteobacteria</taxon>
        <taxon>Vibrionales</taxon>
        <taxon>Vibrionaceae</taxon>
        <taxon>Vibrio</taxon>
        <taxon>Vibrio oreintalis group</taxon>
    </lineage>
</organism>
<accession>A0A177XW19</accession>
<evidence type="ECO:0000313" key="2">
    <source>
        <dbReference type="EMBL" id="OAJ92812.1"/>
    </source>
</evidence>
<dbReference type="EMBL" id="LLEI02000055">
    <property type="protein sequence ID" value="OAJ92812.1"/>
    <property type="molecule type" value="Genomic_DNA"/>
</dbReference>
<dbReference type="AlphaFoldDB" id="A0A177XW19"/>
<evidence type="ECO:0008006" key="4">
    <source>
        <dbReference type="Google" id="ProtNLM"/>
    </source>
</evidence>
<comment type="caution">
    <text evidence="2">The sequence shown here is derived from an EMBL/GenBank/DDBJ whole genome shotgun (WGS) entry which is preliminary data.</text>
</comment>
<protein>
    <recommendedName>
        <fullName evidence="4">Replication protein</fullName>
    </recommendedName>
</protein>
<sequence length="270" mass="31145">MLVKNLHPEFVPNQSSGTRPKLVKDACKFIQENQIYLWSGFRLWSADNQRKRGFNLHLKRAVQVGFEALAYHANILTGVVHSSCTDMADMCGLSTVSENGNKSISRFTRMIDQLERYHLVRTERIWDREQGMWIPKLIQVTALFWSACGISEARLNGEQRKALGRLRQQKRLDGAKPEQIASFGISEAEQEARKNFIKSAFKARKRDSEIRAAKRRTKALEDKTYQEQLDIYARDILTNATSQELAALTPKELRRQAQYLRGKHQNQAHE</sequence>